<dbReference type="AlphaFoldDB" id="A0A2S7WTK6"/>
<comment type="caution">
    <text evidence="3">The sequence shown here is derived from an EMBL/GenBank/DDBJ whole genome shotgun (WGS) entry which is preliminary data.</text>
</comment>
<dbReference type="GO" id="GO:0005886">
    <property type="term" value="C:plasma membrane"/>
    <property type="evidence" value="ECO:0007669"/>
    <property type="project" value="UniProtKB-SubCell"/>
</dbReference>
<dbReference type="InterPro" id="IPR002696">
    <property type="entry name" value="Membr_insert_effic_factor_YidD"/>
</dbReference>
<name>A0A2S7WTK6_9FLAO</name>
<organism evidence="3 4">
    <name type="scientific">Polaribacter porphyrae</name>
    <dbReference type="NCBI Taxonomy" id="1137780"/>
    <lineage>
        <taxon>Bacteria</taxon>
        <taxon>Pseudomonadati</taxon>
        <taxon>Bacteroidota</taxon>
        <taxon>Flavobacteriia</taxon>
        <taxon>Flavobacteriales</taxon>
        <taxon>Flavobacteriaceae</taxon>
    </lineage>
</organism>
<accession>A0A2S7WTK6</accession>
<feature type="region of interest" description="Disordered" evidence="2">
    <location>
        <begin position="78"/>
        <end position="97"/>
    </location>
</feature>
<dbReference type="Proteomes" id="UP000238882">
    <property type="component" value="Unassembled WGS sequence"/>
</dbReference>
<evidence type="ECO:0000256" key="2">
    <source>
        <dbReference type="SAM" id="MobiDB-lite"/>
    </source>
</evidence>
<protein>
    <recommendedName>
        <fullName evidence="1">Putative membrane protein insertion efficiency factor</fullName>
    </recommendedName>
</protein>
<evidence type="ECO:0000256" key="1">
    <source>
        <dbReference type="HAMAP-Rule" id="MF_00386"/>
    </source>
</evidence>
<dbReference type="PANTHER" id="PTHR33383">
    <property type="entry name" value="MEMBRANE PROTEIN INSERTION EFFICIENCY FACTOR-RELATED"/>
    <property type="match status" value="1"/>
</dbReference>
<dbReference type="EMBL" id="MSCN01000001">
    <property type="protein sequence ID" value="PQJ80919.1"/>
    <property type="molecule type" value="Genomic_DNA"/>
</dbReference>
<dbReference type="SMART" id="SM01234">
    <property type="entry name" value="Haemolytic"/>
    <property type="match status" value="1"/>
</dbReference>
<gene>
    <name evidence="3" type="ORF">BTO18_05460</name>
</gene>
<keyword evidence="1" id="KW-0472">Membrane</keyword>
<comment type="subcellular location">
    <subcellularLocation>
        <location evidence="1">Cell membrane</location>
        <topology evidence="1">Peripheral membrane protein</topology>
        <orientation evidence="1">Cytoplasmic side</orientation>
    </subcellularLocation>
</comment>
<comment type="similarity">
    <text evidence="1">Belongs to the UPF0161 family.</text>
</comment>
<evidence type="ECO:0000313" key="4">
    <source>
        <dbReference type="Proteomes" id="UP000238882"/>
    </source>
</evidence>
<reference evidence="3 4" key="1">
    <citation type="submission" date="2016-12" db="EMBL/GenBank/DDBJ databases">
        <title>Trade-off between light-utilization and light-protection in marine flavobacteria.</title>
        <authorList>
            <person name="Kumagai Y."/>
            <person name="Yoshizawa S."/>
            <person name="Kogure K."/>
            <person name="Iwasaki W."/>
        </authorList>
    </citation>
    <scope>NUCLEOTIDE SEQUENCE [LARGE SCALE GENOMIC DNA]</scope>
    <source>
        <strain evidence="3 4">NBRC 108759</strain>
    </source>
</reference>
<evidence type="ECO:0000313" key="3">
    <source>
        <dbReference type="EMBL" id="PQJ80919.1"/>
    </source>
</evidence>
<comment type="function">
    <text evidence="1">Could be involved in insertion of integral membrane proteins into the membrane.</text>
</comment>
<dbReference type="Pfam" id="PF01809">
    <property type="entry name" value="YidD"/>
    <property type="match status" value="1"/>
</dbReference>
<dbReference type="NCBIfam" id="TIGR00278">
    <property type="entry name" value="membrane protein insertion efficiency factor YidD"/>
    <property type="match status" value="1"/>
</dbReference>
<keyword evidence="1" id="KW-1003">Cell membrane</keyword>
<proteinExistence type="inferred from homology"/>
<sequence length="97" mass="10975">MRKSRSAPLWGNRGFLSYPFILLVRFYQTAISPYTPATCRYNPTCSHYTIEALQKHGLFSGGWLALKRIFSCHPWGGSGYDPVPEKKKIKNVSSSGF</sequence>
<keyword evidence="4" id="KW-1185">Reference proteome</keyword>
<dbReference type="HAMAP" id="MF_00386">
    <property type="entry name" value="UPF0161_YidD"/>
    <property type="match status" value="1"/>
</dbReference>
<dbReference type="PANTHER" id="PTHR33383:SF1">
    <property type="entry name" value="MEMBRANE PROTEIN INSERTION EFFICIENCY FACTOR-RELATED"/>
    <property type="match status" value="1"/>
</dbReference>